<accession>A0A667YQV1</accession>
<evidence type="ECO:0000256" key="5">
    <source>
        <dbReference type="ARBA" id="ARBA00022840"/>
    </source>
</evidence>
<feature type="chain" id="PRO_5025693717" description="AGC-kinase C-terminal domain-containing protein" evidence="6">
    <location>
        <begin position="23"/>
        <end position="80"/>
    </location>
</feature>
<dbReference type="PROSITE" id="PS51285">
    <property type="entry name" value="AGC_KINASE_CTER"/>
    <property type="match status" value="1"/>
</dbReference>
<dbReference type="InterPro" id="IPR017892">
    <property type="entry name" value="Pkinase_C"/>
</dbReference>
<reference evidence="8" key="3">
    <citation type="submission" date="2025-09" db="UniProtKB">
        <authorList>
            <consortium name="Ensembl"/>
        </authorList>
    </citation>
    <scope>IDENTIFICATION</scope>
</reference>
<dbReference type="Ensembl" id="ENSMMDT00005029487.1">
    <property type="protein sequence ID" value="ENSMMDP00005028803.1"/>
    <property type="gene ID" value="ENSMMDG00005013725.1"/>
</dbReference>
<dbReference type="InterPro" id="IPR000961">
    <property type="entry name" value="AGC-kinase_C"/>
</dbReference>
<protein>
    <recommendedName>
        <fullName evidence="7">AGC-kinase C-terminal domain-containing protein</fullName>
    </recommendedName>
</protein>
<dbReference type="AlphaFoldDB" id="A0A667YQV1"/>
<evidence type="ECO:0000256" key="6">
    <source>
        <dbReference type="SAM" id="SignalP"/>
    </source>
</evidence>
<organism evidence="8 9">
    <name type="scientific">Myripristis murdjan</name>
    <name type="common">pinecone soldierfish</name>
    <dbReference type="NCBI Taxonomy" id="586833"/>
    <lineage>
        <taxon>Eukaryota</taxon>
        <taxon>Metazoa</taxon>
        <taxon>Chordata</taxon>
        <taxon>Craniata</taxon>
        <taxon>Vertebrata</taxon>
        <taxon>Euteleostomi</taxon>
        <taxon>Actinopterygii</taxon>
        <taxon>Neopterygii</taxon>
        <taxon>Teleostei</taxon>
        <taxon>Neoteleostei</taxon>
        <taxon>Acanthomorphata</taxon>
        <taxon>Holocentriformes</taxon>
        <taxon>Holocentridae</taxon>
        <taxon>Myripristis</taxon>
    </lineage>
</organism>
<name>A0A667YQV1_9TELE</name>
<keyword evidence="1" id="KW-0723">Serine/threonine-protein kinase</keyword>
<evidence type="ECO:0000256" key="3">
    <source>
        <dbReference type="ARBA" id="ARBA00022741"/>
    </source>
</evidence>
<dbReference type="SMART" id="SM00133">
    <property type="entry name" value="S_TK_X"/>
    <property type="match status" value="1"/>
</dbReference>
<keyword evidence="9" id="KW-1185">Reference proteome</keyword>
<keyword evidence="2" id="KW-0808">Transferase</keyword>
<dbReference type="Gene3D" id="1.10.510.10">
    <property type="entry name" value="Transferase(Phosphotransferase) domain 1"/>
    <property type="match status" value="1"/>
</dbReference>
<feature type="domain" description="AGC-kinase C-terminal" evidence="7">
    <location>
        <begin position="13"/>
        <end position="80"/>
    </location>
</feature>
<feature type="signal peptide" evidence="6">
    <location>
        <begin position="1"/>
        <end position="22"/>
    </location>
</feature>
<dbReference type="Gene3D" id="3.30.200.20">
    <property type="entry name" value="Phosphorylase Kinase, domain 1"/>
    <property type="match status" value="1"/>
</dbReference>
<sequence>MFFLFCLFCLFLQTIDWEALLAKKVKPPFLPSIKESVDVSNFDSEFTRLQPVLSPPSKSFSLSPEQQEAFADFDFSALHG</sequence>
<reference evidence="8" key="2">
    <citation type="submission" date="2025-08" db="UniProtKB">
        <authorList>
            <consortium name="Ensembl"/>
        </authorList>
    </citation>
    <scope>IDENTIFICATION</scope>
</reference>
<dbReference type="GO" id="GO:0004674">
    <property type="term" value="F:protein serine/threonine kinase activity"/>
    <property type="evidence" value="ECO:0007669"/>
    <property type="project" value="UniProtKB-KW"/>
</dbReference>
<dbReference type="GO" id="GO:0005524">
    <property type="term" value="F:ATP binding"/>
    <property type="evidence" value="ECO:0007669"/>
    <property type="project" value="UniProtKB-KW"/>
</dbReference>
<reference evidence="8" key="1">
    <citation type="submission" date="2019-06" db="EMBL/GenBank/DDBJ databases">
        <authorList>
            <consortium name="Wellcome Sanger Institute Data Sharing"/>
        </authorList>
    </citation>
    <scope>NUCLEOTIDE SEQUENCE [LARGE SCALE GENOMIC DNA]</scope>
</reference>
<keyword evidence="6" id="KW-0732">Signal</keyword>
<dbReference type="Proteomes" id="UP000472263">
    <property type="component" value="Chromosome 9"/>
</dbReference>
<evidence type="ECO:0000256" key="1">
    <source>
        <dbReference type="ARBA" id="ARBA00022527"/>
    </source>
</evidence>
<keyword evidence="3" id="KW-0547">Nucleotide-binding</keyword>
<dbReference type="Pfam" id="PF00433">
    <property type="entry name" value="Pkinase_C"/>
    <property type="match status" value="1"/>
</dbReference>
<evidence type="ECO:0000313" key="9">
    <source>
        <dbReference type="Proteomes" id="UP000472263"/>
    </source>
</evidence>
<evidence type="ECO:0000313" key="8">
    <source>
        <dbReference type="Ensembl" id="ENSMMDP00005028803.1"/>
    </source>
</evidence>
<keyword evidence="5" id="KW-0067">ATP-binding</keyword>
<dbReference type="InParanoid" id="A0A667YQV1"/>
<dbReference type="GeneTree" id="ENSGT00940000164790"/>
<keyword evidence="4" id="KW-0418">Kinase</keyword>
<evidence type="ECO:0000259" key="7">
    <source>
        <dbReference type="PROSITE" id="PS51285"/>
    </source>
</evidence>
<evidence type="ECO:0000256" key="2">
    <source>
        <dbReference type="ARBA" id="ARBA00022679"/>
    </source>
</evidence>
<proteinExistence type="predicted"/>
<evidence type="ECO:0000256" key="4">
    <source>
        <dbReference type="ARBA" id="ARBA00022777"/>
    </source>
</evidence>